<gene>
    <name evidence="2" type="ORF">CGOC_LOCUS4016</name>
</gene>
<accession>A0A3P6R3I2</accession>
<dbReference type="Pfam" id="PF00174">
    <property type="entry name" value="Oxidored_molyb"/>
    <property type="match status" value="1"/>
</dbReference>
<dbReference type="OrthoDB" id="5839424at2759"/>
<evidence type="ECO:0000313" key="2">
    <source>
        <dbReference type="EMBL" id="VDK57522.1"/>
    </source>
</evidence>
<protein>
    <recommendedName>
        <fullName evidence="1">Oxidoreductase molybdopterin-binding domain-containing protein</fullName>
    </recommendedName>
</protein>
<dbReference type="Gene3D" id="3.90.420.10">
    <property type="entry name" value="Oxidoreductase, molybdopterin-binding domain"/>
    <property type="match status" value="1"/>
</dbReference>
<dbReference type="SUPFAM" id="SSF56524">
    <property type="entry name" value="Oxidoreductase molybdopterin-binding domain"/>
    <property type="match status" value="1"/>
</dbReference>
<evidence type="ECO:0000313" key="3">
    <source>
        <dbReference type="Proteomes" id="UP000271889"/>
    </source>
</evidence>
<keyword evidence="3" id="KW-1185">Reference proteome</keyword>
<feature type="domain" description="Oxidoreductase molybdopterin-binding" evidence="1">
    <location>
        <begin position="72"/>
        <end position="226"/>
    </location>
</feature>
<name>A0A3P6R3I2_CYLGO</name>
<evidence type="ECO:0000259" key="1">
    <source>
        <dbReference type="Pfam" id="PF00174"/>
    </source>
</evidence>
<organism evidence="2 3">
    <name type="scientific">Cylicostephanus goldi</name>
    <name type="common">Nematode worm</name>
    <dbReference type="NCBI Taxonomy" id="71465"/>
    <lineage>
        <taxon>Eukaryota</taxon>
        <taxon>Metazoa</taxon>
        <taxon>Ecdysozoa</taxon>
        <taxon>Nematoda</taxon>
        <taxon>Chromadorea</taxon>
        <taxon>Rhabditida</taxon>
        <taxon>Rhabditina</taxon>
        <taxon>Rhabditomorpha</taxon>
        <taxon>Strongyloidea</taxon>
        <taxon>Strongylidae</taxon>
        <taxon>Cylicostephanus</taxon>
    </lineage>
</organism>
<dbReference type="Proteomes" id="UP000271889">
    <property type="component" value="Unassembled WGS sequence"/>
</dbReference>
<dbReference type="GO" id="GO:0006790">
    <property type="term" value="P:sulfur compound metabolic process"/>
    <property type="evidence" value="ECO:0007669"/>
    <property type="project" value="TreeGrafter"/>
</dbReference>
<sequence>MEILEELRIGNLDPSEVEVVKESDASDPYASDPERHPALIVDQQRPFNAETPPSLLMDHFRTPNELFFVRNHMPVPKVIDIKKHRLKVEGLGVKRPLNLSVEELKTKYEPVSITAVVQCSGNRRANMNSYKKVQGLLWAETAISNAEWTGVRLRDLLIQAGVNPNDSRIKHVHLEGADTDGEGQNFGASITFEKAMSPETIVVYSMNGEDLPRDHGYPLRIIAPGMSRIFRSQFFSYISQCCTARLSHQIVDEV</sequence>
<reference evidence="2 3" key="1">
    <citation type="submission" date="2018-11" db="EMBL/GenBank/DDBJ databases">
        <authorList>
            <consortium name="Pathogen Informatics"/>
        </authorList>
    </citation>
    <scope>NUCLEOTIDE SEQUENCE [LARGE SCALE GENOMIC DNA]</scope>
</reference>
<dbReference type="PANTHER" id="PTHR19372:SF7">
    <property type="entry name" value="SULFITE OXIDASE, MITOCHONDRIAL"/>
    <property type="match status" value="1"/>
</dbReference>
<dbReference type="InterPro" id="IPR000572">
    <property type="entry name" value="OxRdtase_Mopterin-bd_dom"/>
</dbReference>
<dbReference type="EMBL" id="UYRV01010571">
    <property type="protein sequence ID" value="VDK57522.1"/>
    <property type="molecule type" value="Genomic_DNA"/>
</dbReference>
<dbReference type="PANTHER" id="PTHR19372">
    <property type="entry name" value="SULFITE REDUCTASE"/>
    <property type="match status" value="1"/>
</dbReference>
<dbReference type="AlphaFoldDB" id="A0A3P6R3I2"/>
<dbReference type="GO" id="GO:0008482">
    <property type="term" value="F:sulfite oxidase activity"/>
    <property type="evidence" value="ECO:0007669"/>
    <property type="project" value="TreeGrafter"/>
</dbReference>
<dbReference type="PRINTS" id="PR00407">
    <property type="entry name" value="EUMOPTERIN"/>
</dbReference>
<dbReference type="InterPro" id="IPR008335">
    <property type="entry name" value="Mopterin_OxRdtase_euk"/>
</dbReference>
<proteinExistence type="predicted"/>
<dbReference type="FunFam" id="3.90.420.10:FF:000002">
    <property type="entry name" value="sulfite oxidase, mitochondrial"/>
    <property type="match status" value="1"/>
</dbReference>
<dbReference type="GO" id="GO:0043546">
    <property type="term" value="F:molybdopterin cofactor binding"/>
    <property type="evidence" value="ECO:0007669"/>
    <property type="project" value="TreeGrafter"/>
</dbReference>
<dbReference type="GO" id="GO:0005739">
    <property type="term" value="C:mitochondrion"/>
    <property type="evidence" value="ECO:0007669"/>
    <property type="project" value="TreeGrafter"/>
</dbReference>
<dbReference type="GO" id="GO:0020037">
    <property type="term" value="F:heme binding"/>
    <property type="evidence" value="ECO:0007669"/>
    <property type="project" value="TreeGrafter"/>
</dbReference>
<dbReference type="InterPro" id="IPR036374">
    <property type="entry name" value="OxRdtase_Mopterin-bd_sf"/>
</dbReference>